<dbReference type="GO" id="GO:0003677">
    <property type="term" value="F:DNA binding"/>
    <property type="evidence" value="ECO:0007669"/>
    <property type="project" value="InterPro"/>
</dbReference>
<dbReference type="Pfam" id="PF02371">
    <property type="entry name" value="Transposase_20"/>
    <property type="match status" value="1"/>
</dbReference>
<dbReference type="GO" id="GO:0004803">
    <property type="term" value="F:transposase activity"/>
    <property type="evidence" value="ECO:0007669"/>
    <property type="project" value="InterPro"/>
</dbReference>
<dbReference type="PANTHER" id="PTHR33055:SF15">
    <property type="entry name" value="TRANSPOSASE-RELATED"/>
    <property type="match status" value="1"/>
</dbReference>
<proteinExistence type="predicted"/>
<gene>
    <name evidence="2" type="ORF">EVA_04906</name>
</gene>
<dbReference type="PANTHER" id="PTHR33055">
    <property type="entry name" value="TRANSPOSASE FOR INSERTION SEQUENCE ELEMENT IS1111A"/>
    <property type="match status" value="1"/>
</dbReference>
<protein>
    <submittedName>
        <fullName evidence="2">Transposase IS116/IS110/IS902 family protein</fullName>
    </submittedName>
</protein>
<organism evidence="2">
    <name type="scientific">gut metagenome</name>
    <dbReference type="NCBI Taxonomy" id="749906"/>
    <lineage>
        <taxon>unclassified sequences</taxon>
        <taxon>metagenomes</taxon>
        <taxon>organismal metagenomes</taxon>
    </lineage>
</organism>
<name>J9H0W3_9ZZZZ</name>
<comment type="caution">
    <text evidence="2">The sequence shown here is derived from an EMBL/GenBank/DDBJ whole genome shotgun (WGS) entry which is preliminary data.</text>
</comment>
<feature type="domain" description="Transposase IS116/IS110/IS902 C-terminal" evidence="1">
    <location>
        <begin position="171"/>
        <end position="252"/>
    </location>
</feature>
<dbReference type="GO" id="GO:0006313">
    <property type="term" value="P:DNA transposition"/>
    <property type="evidence" value="ECO:0007669"/>
    <property type="project" value="InterPro"/>
</dbReference>
<sequence length="342" mass="38763">MLINARDAKAACGRKTDRKDASRLASLARSGNFRKSFVPIRPFRLQRFISREIQKNTQEMARVSNRIQKMLCATGCRASTVFSNVHGKAASVILDAKLRNAPDLALVIQNNCKRLRCSAEEIYSALNFNIEPQIANQLLAAKQKLLWLQEYDDESFERLRELQQPYDHYVKLLMSIPGIKERAARLLFAELCPNLEEHFLDSEHFCSWLGICPGDNTSAGKQKSGKCPKGNKWFRRCLIQCAQALAVSKRAPYYERFMALKLRRGRKRAVVALAHFLSRVIYSVLTSRKAFTSRETSAFRDVVVQRVKQSIRQLKKISGVSVINDLIVENDSGAILGQISLA</sequence>
<evidence type="ECO:0000259" key="1">
    <source>
        <dbReference type="Pfam" id="PF02371"/>
    </source>
</evidence>
<dbReference type="InterPro" id="IPR003346">
    <property type="entry name" value="Transposase_20"/>
</dbReference>
<reference evidence="2" key="1">
    <citation type="journal article" date="2012" name="PLoS ONE">
        <title>Gene sets for utilization of primary and secondary nutrition supplies in the distal gut of endangered iberian lynx.</title>
        <authorList>
            <person name="Alcaide M."/>
            <person name="Messina E."/>
            <person name="Richter M."/>
            <person name="Bargiela R."/>
            <person name="Peplies J."/>
            <person name="Huws S.A."/>
            <person name="Newbold C.J."/>
            <person name="Golyshin P.N."/>
            <person name="Simon M.A."/>
            <person name="Lopez G."/>
            <person name="Yakimov M.M."/>
            <person name="Ferrer M."/>
        </authorList>
    </citation>
    <scope>NUCLEOTIDE SEQUENCE</scope>
</reference>
<dbReference type="EMBL" id="AMCI01001001">
    <property type="protein sequence ID" value="EJX06985.1"/>
    <property type="molecule type" value="Genomic_DNA"/>
</dbReference>
<evidence type="ECO:0000313" key="2">
    <source>
        <dbReference type="EMBL" id="EJX06985.1"/>
    </source>
</evidence>
<dbReference type="AlphaFoldDB" id="J9H0W3"/>
<dbReference type="InterPro" id="IPR047650">
    <property type="entry name" value="Transpos_IS110"/>
</dbReference>
<accession>J9H0W3</accession>